<dbReference type="PANTHER" id="PTHR30055">
    <property type="entry name" value="HTH-TYPE TRANSCRIPTIONAL REGULATOR RUTR"/>
    <property type="match status" value="1"/>
</dbReference>
<name>A0ABS7ZY81_9GAMM</name>
<dbReference type="InterPro" id="IPR001647">
    <property type="entry name" value="HTH_TetR"/>
</dbReference>
<dbReference type="SUPFAM" id="SSF46689">
    <property type="entry name" value="Homeodomain-like"/>
    <property type="match status" value="1"/>
</dbReference>
<feature type="domain" description="HTH tetR-type" evidence="5">
    <location>
        <begin position="66"/>
        <end position="126"/>
    </location>
</feature>
<reference evidence="6 7" key="1">
    <citation type="submission" date="2020-12" db="EMBL/GenBank/DDBJ databases">
        <title>Novel Thalassolituus-related marine hydrocarbonoclastic bacteria mediated algae-derived hydrocarbons mineralization in twilight zone of the northern South China Sea.</title>
        <authorList>
            <person name="Dong C."/>
        </authorList>
    </citation>
    <scope>NUCLEOTIDE SEQUENCE [LARGE SCALE GENOMIC DNA]</scope>
    <source>
        <strain evidence="6 7">IMCC1826</strain>
    </source>
</reference>
<feature type="DNA-binding region" description="H-T-H motif" evidence="4">
    <location>
        <begin position="89"/>
        <end position="108"/>
    </location>
</feature>
<evidence type="ECO:0000256" key="3">
    <source>
        <dbReference type="ARBA" id="ARBA00023163"/>
    </source>
</evidence>
<dbReference type="InterPro" id="IPR050109">
    <property type="entry name" value="HTH-type_TetR-like_transc_reg"/>
</dbReference>
<evidence type="ECO:0000259" key="5">
    <source>
        <dbReference type="PROSITE" id="PS50977"/>
    </source>
</evidence>
<dbReference type="InterPro" id="IPR009057">
    <property type="entry name" value="Homeodomain-like_sf"/>
</dbReference>
<comment type="caution">
    <text evidence="6">The sequence shown here is derived from an EMBL/GenBank/DDBJ whole genome shotgun (WGS) entry which is preliminary data.</text>
</comment>
<proteinExistence type="predicted"/>
<keyword evidence="3" id="KW-0804">Transcription</keyword>
<protein>
    <submittedName>
        <fullName evidence="6">TetR/AcrR family transcriptional regulator</fullName>
    </submittedName>
</protein>
<dbReference type="EMBL" id="JAEDAH010000104">
    <property type="protein sequence ID" value="MCA6065330.1"/>
    <property type="molecule type" value="Genomic_DNA"/>
</dbReference>
<evidence type="ECO:0000313" key="7">
    <source>
        <dbReference type="Proteomes" id="UP000714380"/>
    </source>
</evidence>
<keyword evidence="1" id="KW-0805">Transcription regulation</keyword>
<sequence>MFDISSVMDLLRRALAAPNWQLSPQLPSATPMAMASHDSDKGRSILGLSLSSANCPLRKSKEQKLAERETELLDIAADLIEREGFASFTMDKLVALSGYSKGTIYNHFSSKEDCLAALCIRGIDVIGCLFDKALAFDGRPREKMVALNYAYQLYTQWQPTLSLAVLTARTPAFAEKTSEQRSALMLEKDHAITLKVDEVFRDAIEQGDLDPAINIPVPLMSLLCWSQAFGINALTGTAPDLTAVSRLDGVNVQLLSANVLLDGLGFQPLSRDWDYQATWERVGRECFSDEIQLLNNNNNHY</sequence>
<keyword evidence="7" id="KW-1185">Reference proteome</keyword>
<evidence type="ECO:0000313" key="6">
    <source>
        <dbReference type="EMBL" id="MCA6065330.1"/>
    </source>
</evidence>
<accession>A0ABS7ZY81</accession>
<evidence type="ECO:0000256" key="2">
    <source>
        <dbReference type="ARBA" id="ARBA00023125"/>
    </source>
</evidence>
<dbReference type="Gene3D" id="1.10.357.10">
    <property type="entry name" value="Tetracycline Repressor, domain 2"/>
    <property type="match status" value="1"/>
</dbReference>
<dbReference type="Proteomes" id="UP000714380">
    <property type="component" value="Unassembled WGS sequence"/>
</dbReference>
<dbReference type="PROSITE" id="PS50977">
    <property type="entry name" value="HTH_TETR_2"/>
    <property type="match status" value="1"/>
</dbReference>
<evidence type="ECO:0000256" key="1">
    <source>
        <dbReference type="ARBA" id="ARBA00023015"/>
    </source>
</evidence>
<organism evidence="6 7">
    <name type="scientific">Thalassolituus marinus</name>
    <dbReference type="NCBI Taxonomy" id="671053"/>
    <lineage>
        <taxon>Bacteria</taxon>
        <taxon>Pseudomonadati</taxon>
        <taxon>Pseudomonadota</taxon>
        <taxon>Gammaproteobacteria</taxon>
        <taxon>Oceanospirillales</taxon>
        <taxon>Oceanospirillaceae</taxon>
        <taxon>Thalassolituus</taxon>
    </lineage>
</organism>
<dbReference type="Gene3D" id="1.10.10.60">
    <property type="entry name" value="Homeodomain-like"/>
    <property type="match status" value="1"/>
</dbReference>
<dbReference type="Pfam" id="PF00440">
    <property type="entry name" value="TetR_N"/>
    <property type="match status" value="1"/>
</dbReference>
<gene>
    <name evidence="6" type="ORF">I9W95_17170</name>
</gene>
<keyword evidence="2 4" id="KW-0238">DNA-binding</keyword>
<evidence type="ECO:0000256" key="4">
    <source>
        <dbReference type="PROSITE-ProRule" id="PRU00335"/>
    </source>
</evidence>
<dbReference type="PRINTS" id="PR00455">
    <property type="entry name" value="HTHTETR"/>
</dbReference>
<dbReference type="RefSeq" id="WP_225677167.1">
    <property type="nucleotide sequence ID" value="NZ_JAEDAH010000104.1"/>
</dbReference>
<dbReference type="PANTHER" id="PTHR30055:SF234">
    <property type="entry name" value="HTH-TYPE TRANSCRIPTIONAL REGULATOR BETI"/>
    <property type="match status" value="1"/>
</dbReference>